<dbReference type="Gene3D" id="3.30.710.10">
    <property type="entry name" value="Potassium Channel Kv1.1, Chain A"/>
    <property type="match status" value="1"/>
</dbReference>
<dbReference type="OrthoDB" id="415460at2759"/>
<proteinExistence type="predicted"/>
<dbReference type="GO" id="GO:0008076">
    <property type="term" value="C:voltage-gated potassium channel complex"/>
    <property type="evidence" value="ECO:0007669"/>
    <property type="project" value="InterPro"/>
</dbReference>
<dbReference type="PRINTS" id="PR00169">
    <property type="entry name" value="KCHANNEL"/>
</dbReference>
<evidence type="ECO:0000256" key="10">
    <source>
        <dbReference type="ARBA" id="ARBA00023303"/>
    </source>
</evidence>
<evidence type="ECO:0000256" key="3">
    <source>
        <dbReference type="ARBA" id="ARBA00022538"/>
    </source>
</evidence>
<dbReference type="InterPro" id="IPR005821">
    <property type="entry name" value="Ion_trans_dom"/>
</dbReference>
<evidence type="ECO:0008006" key="17">
    <source>
        <dbReference type="Google" id="ProtNLM"/>
    </source>
</evidence>
<feature type="domain" description="Ion transport" evidence="12">
    <location>
        <begin position="150"/>
        <end position="238"/>
    </location>
</feature>
<evidence type="ECO:0000256" key="2">
    <source>
        <dbReference type="ARBA" id="ARBA00022448"/>
    </source>
</evidence>
<keyword evidence="6" id="KW-0630">Potassium</keyword>
<evidence type="ECO:0000259" key="12">
    <source>
        <dbReference type="Pfam" id="PF00520"/>
    </source>
</evidence>
<evidence type="ECO:0000256" key="6">
    <source>
        <dbReference type="ARBA" id="ARBA00022958"/>
    </source>
</evidence>
<keyword evidence="7 11" id="KW-1133">Transmembrane helix</keyword>
<evidence type="ECO:0000256" key="9">
    <source>
        <dbReference type="ARBA" id="ARBA00023136"/>
    </source>
</evidence>
<dbReference type="GO" id="GO:0001508">
    <property type="term" value="P:action potential"/>
    <property type="evidence" value="ECO:0007669"/>
    <property type="project" value="TreeGrafter"/>
</dbReference>
<feature type="transmembrane region" description="Helical" evidence="11">
    <location>
        <begin position="151"/>
        <end position="168"/>
    </location>
</feature>
<dbReference type="PANTHER" id="PTHR11537">
    <property type="entry name" value="VOLTAGE-GATED POTASSIUM CHANNEL"/>
    <property type="match status" value="1"/>
</dbReference>
<evidence type="ECO:0000256" key="11">
    <source>
        <dbReference type="SAM" id="Phobius"/>
    </source>
</evidence>
<evidence type="ECO:0000313" key="16">
    <source>
        <dbReference type="Proteomes" id="UP000001307"/>
    </source>
</evidence>
<evidence type="ECO:0000256" key="7">
    <source>
        <dbReference type="ARBA" id="ARBA00022989"/>
    </source>
</evidence>
<feature type="transmembrane region" description="Helical" evidence="11">
    <location>
        <begin position="209"/>
        <end position="236"/>
    </location>
</feature>
<dbReference type="AlphaFoldDB" id="E4XJS8"/>
<evidence type="ECO:0000256" key="8">
    <source>
        <dbReference type="ARBA" id="ARBA00023065"/>
    </source>
</evidence>
<dbReference type="InterPro" id="IPR011333">
    <property type="entry name" value="SKP1/BTB/POZ_sf"/>
</dbReference>
<dbReference type="Gene3D" id="1.10.287.70">
    <property type="match status" value="1"/>
</dbReference>
<evidence type="ECO:0000256" key="5">
    <source>
        <dbReference type="ARBA" id="ARBA00022826"/>
    </source>
</evidence>
<dbReference type="EMBL" id="FN655571">
    <property type="protein sequence ID" value="CBY39555.1"/>
    <property type="molecule type" value="Genomic_DNA"/>
</dbReference>
<keyword evidence="4 11" id="KW-0812">Transmembrane</keyword>
<dbReference type="Pfam" id="PF02214">
    <property type="entry name" value="BTB_2"/>
    <property type="match status" value="1"/>
</dbReference>
<evidence type="ECO:0000259" key="13">
    <source>
        <dbReference type="Pfam" id="PF02214"/>
    </source>
</evidence>
<feature type="domain" description="Potassium channel tetramerisation-type BTB" evidence="13">
    <location>
        <begin position="3"/>
        <end position="71"/>
    </location>
</feature>
<feature type="transmembrane region" description="Helical" evidence="11">
    <location>
        <begin position="180"/>
        <end position="197"/>
    </location>
</feature>
<dbReference type="SUPFAM" id="SSF81324">
    <property type="entry name" value="Voltage-gated potassium channels"/>
    <property type="match status" value="1"/>
</dbReference>
<dbReference type="Proteomes" id="UP000011014">
    <property type="component" value="Unassembled WGS sequence"/>
</dbReference>
<feature type="transmembrane region" description="Helical" evidence="11">
    <location>
        <begin position="118"/>
        <end position="139"/>
    </location>
</feature>
<dbReference type="EMBL" id="FN653062">
    <property type="protein sequence ID" value="CBY24714.1"/>
    <property type="molecule type" value="Genomic_DNA"/>
</dbReference>
<name>E4XJS8_OIKDI</name>
<dbReference type="InterPro" id="IPR028325">
    <property type="entry name" value="VG_K_chnl"/>
</dbReference>
<keyword evidence="3" id="KW-0633">Potassium transport</keyword>
<keyword evidence="9 11" id="KW-0472">Membrane</keyword>
<keyword evidence="5" id="KW-0631">Potassium channel</keyword>
<keyword evidence="8" id="KW-0406">Ion transport</keyword>
<keyword evidence="10" id="KW-0407">Ion channel</keyword>
<organism evidence="14">
    <name type="scientific">Oikopleura dioica</name>
    <name type="common">Tunicate</name>
    <dbReference type="NCBI Taxonomy" id="34765"/>
    <lineage>
        <taxon>Eukaryota</taxon>
        <taxon>Metazoa</taxon>
        <taxon>Chordata</taxon>
        <taxon>Tunicata</taxon>
        <taxon>Appendicularia</taxon>
        <taxon>Copelata</taxon>
        <taxon>Oikopleuridae</taxon>
        <taxon>Oikopleura</taxon>
    </lineage>
</organism>
<keyword evidence="16" id="KW-1185">Reference proteome</keyword>
<dbReference type="SUPFAM" id="SSF54695">
    <property type="entry name" value="POZ domain"/>
    <property type="match status" value="1"/>
</dbReference>
<evidence type="ECO:0000256" key="4">
    <source>
        <dbReference type="ARBA" id="ARBA00022692"/>
    </source>
</evidence>
<accession>E4XJS8</accession>
<dbReference type="InterPro" id="IPR003131">
    <property type="entry name" value="T1-type_BTB"/>
</dbReference>
<dbReference type="PANTHER" id="PTHR11537:SF113">
    <property type="entry name" value="POTASSIUM VOLTAGE-GATED CHANNEL PROTEIN SHAKER"/>
    <property type="match status" value="1"/>
</dbReference>
<protein>
    <recommendedName>
        <fullName evidence="17">Potassium channel domain-containing protein</fullName>
    </recommendedName>
</protein>
<dbReference type="GO" id="GO:0005251">
    <property type="term" value="F:delayed rectifier potassium channel activity"/>
    <property type="evidence" value="ECO:0007669"/>
    <property type="project" value="TreeGrafter"/>
</dbReference>
<evidence type="ECO:0000313" key="15">
    <source>
        <dbReference type="EMBL" id="CBY39555.1"/>
    </source>
</evidence>
<dbReference type="GO" id="GO:0051260">
    <property type="term" value="P:protein homooligomerization"/>
    <property type="evidence" value="ECO:0007669"/>
    <property type="project" value="InterPro"/>
</dbReference>
<keyword evidence="2" id="KW-0813">Transport</keyword>
<reference evidence="14" key="1">
    <citation type="journal article" date="2010" name="Science">
        <title>Plasticity of animal genome architecture unmasked by rapid evolution of a pelagic tunicate.</title>
        <authorList>
            <person name="Denoeud F."/>
            <person name="Henriet S."/>
            <person name="Mungpakdee S."/>
            <person name="Aury J.M."/>
            <person name="Da Silva C."/>
            <person name="Brinkmann H."/>
            <person name="Mikhaleva J."/>
            <person name="Olsen L.C."/>
            <person name="Jubin C."/>
            <person name="Canestro C."/>
            <person name="Bouquet J.M."/>
            <person name="Danks G."/>
            <person name="Poulain J."/>
            <person name="Campsteijn C."/>
            <person name="Adamski M."/>
            <person name="Cross I."/>
            <person name="Yadetie F."/>
            <person name="Muffato M."/>
            <person name="Louis A."/>
            <person name="Butcher S."/>
            <person name="Tsagkogeorga G."/>
            <person name="Konrad A."/>
            <person name="Singh S."/>
            <person name="Jensen M.F."/>
            <person name="Cong E.H."/>
            <person name="Eikeseth-Otteraa H."/>
            <person name="Noel B."/>
            <person name="Anthouard V."/>
            <person name="Porcel B.M."/>
            <person name="Kachouri-Lafond R."/>
            <person name="Nishino A."/>
            <person name="Ugolini M."/>
            <person name="Chourrout P."/>
            <person name="Nishida H."/>
            <person name="Aasland R."/>
            <person name="Huzurbazar S."/>
            <person name="Westhof E."/>
            <person name="Delsuc F."/>
            <person name="Lehrach H."/>
            <person name="Reinhardt R."/>
            <person name="Weissenbach J."/>
            <person name="Roy S.W."/>
            <person name="Artiguenave F."/>
            <person name="Postlethwait J.H."/>
            <person name="Manak J.R."/>
            <person name="Thompson E.M."/>
            <person name="Jaillon O."/>
            <person name="Du Pasquier L."/>
            <person name="Boudinot P."/>
            <person name="Liberles D.A."/>
            <person name="Volff J.N."/>
            <person name="Philippe H."/>
            <person name="Lenhard B."/>
            <person name="Roest Crollius H."/>
            <person name="Wincker P."/>
            <person name="Chourrout D."/>
        </authorList>
    </citation>
    <scope>NUCLEOTIDE SEQUENCE [LARGE SCALE GENOMIC DNA]</scope>
</reference>
<comment type="subcellular location">
    <subcellularLocation>
        <location evidence="1">Membrane</location>
        <topology evidence="1">Multi-pass membrane protein</topology>
    </subcellularLocation>
</comment>
<sequence>MLPESTLGNHFKREKFYDAKNDEYFLDRHKKSFEVVIDFYFSNHFKSQGLLRPIDIPLDIFIEELRFYELPIPIILDFLQSEGIDVIDITYKGKPWSYHVWQFLESPKYSQSSSILHHFNTVMIITSIFIFCVETLPVLLQQPDDDCTKLVVLQLIFSIIFGSFIYYSEMDVPNSKFDSIPISAYWALFTMNTMGYADFVPQTTFGRCLGALCTIVGLFCISFPVPVIVSHFAFLYKRDKCGRGVNALLILNDSYRIK</sequence>
<evidence type="ECO:0000313" key="14">
    <source>
        <dbReference type="EMBL" id="CBY24714.1"/>
    </source>
</evidence>
<dbReference type="InParanoid" id="E4XJS8"/>
<dbReference type="Pfam" id="PF00520">
    <property type="entry name" value="Ion_trans"/>
    <property type="match status" value="1"/>
</dbReference>
<evidence type="ECO:0000256" key="1">
    <source>
        <dbReference type="ARBA" id="ARBA00004141"/>
    </source>
</evidence>
<gene>
    <name evidence="14" type="ORF">GSOID_T00012883001</name>
    <name evidence="15" type="ORF">GSOID_T00020127001</name>
</gene>
<dbReference type="Proteomes" id="UP000001307">
    <property type="component" value="Unassembled WGS sequence"/>
</dbReference>